<comment type="subcellular location">
    <subcellularLocation>
        <location evidence="4">Cytoplasm</location>
    </subcellularLocation>
    <subcellularLocation>
        <location evidence="3">Mitochondrion</location>
    </subcellularLocation>
    <subcellularLocation>
        <location evidence="2">Nucleus</location>
    </subcellularLocation>
</comment>
<dbReference type="PaxDb" id="8022-A0A060W4M9"/>
<evidence type="ECO:0000256" key="18">
    <source>
        <dbReference type="ARBA" id="ARBA00022980"/>
    </source>
</evidence>
<dbReference type="InterPro" id="IPR011990">
    <property type="entry name" value="TPR-like_helical_dom_sf"/>
</dbReference>
<dbReference type="GO" id="GO:0005763">
    <property type="term" value="C:mitochondrial small ribosomal subunit"/>
    <property type="evidence" value="ECO:0007669"/>
    <property type="project" value="UniProtKB-ARBA"/>
</dbReference>
<keyword evidence="6" id="KW-0963">Cytoplasm</keyword>
<protein>
    <recommendedName>
        <fullName evidence="25">Small ribosomal subunit protein mS27</fullName>
    </recommendedName>
    <alternativeName>
        <fullName evidence="27">28S ribosomal protein S27, mitochondrial</fullName>
    </alternativeName>
    <alternativeName>
        <fullName evidence="26">Mitochondrial ribosomal protein S27</fullName>
    </alternativeName>
    <alternativeName>
        <fullName evidence="24">Zinc finger protein 710</fullName>
    </alternativeName>
</protein>
<dbReference type="SUPFAM" id="SSF57667">
    <property type="entry name" value="beta-beta-alpha zinc fingers"/>
    <property type="match status" value="6"/>
</dbReference>
<dbReference type="InterPro" id="IPR036236">
    <property type="entry name" value="Znf_C2H2_sf"/>
</dbReference>
<keyword evidence="22" id="KW-0687">Ribonucleoprotein</keyword>
<evidence type="ECO:0000256" key="23">
    <source>
        <dbReference type="ARBA" id="ARBA00061536"/>
    </source>
</evidence>
<reference evidence="31 32" key="1">
    <citation type="journal article" date="2014" name="Nat. Commun.">
        <title>The rainbow trout genome provides novel insights into evolution after whole-genome duplication in vertebrates.</title>
        <authorList>
            <person name="Berthelot C."/>
            <person name="Brunet F."/>
            <person name="Chalopin D."/>
            <person name="Juanchich A."/>
            <person name="Bernard M."/>
            <person name="Noel B."/>
            <person name="Bento P."/>
            <person name="Da Silva C."/>
            <person name="Labadie K."/>
            <person name="Alberti A."/>
            <person name="Aury J.M."/>
            <person name="Louis A."/>
            <person name="Dehais P."/>
            <person name="Bardou P."/>
            <person name="Montfort J."/>
            <person name="Klopp C."/>
            <person name="Cabau C."/>
            <person name="Gaspin C."/>
            <person name="Thorgaard G.H."/>
            <person name="Boussaha M."/>
            <person name="Quillet E."/>
            <person name="Guyomard R."/>
            <person name="Galiana D."/>
            <person name="Bobe J."/>
            <person name="Volff J.N."/>
            <person name="Genet C."/>
            <person name="Wincker P."/>
            <person name="Jaillon O."/>
            <person name="Roest Crollius H."/>
            <person name="Guiguen Y."/>
        </authorList>
    </citation>
    <scope>NUCLEOTIDE SEQUENCE [LARGE SCALE GENOMIC DNA]</scope>
</reference>
<comment type="function">
    <text evidence="1">May be involved in transcriptional regulation.</text>
</comment>
<keyword evidence="13" id="KW-0862">Zinc</keyword>
<proteinExistence type="inferred from homology"/>
<evidence type="ECO:0000256" key="17">
    <source>
        <dbReference type="ARBA" id="ARBA00022946"/>
    </source>
</evidence>
<feature type="domain" description="C2H2-type" evidence="30">
    <location>
        <begin position="278"/>
        <end position="305"/>
    </location>
</feature>
<dbReference type="FunFam" id="3.30.160.60:FF:001180">
    <property type="entry name" value="Zinc finger protein 366"/>
    <property type="match status" value="1"/>
</dbReference>
<dbReference type="Proteomes" id="UP000193380">
    <property type="component" value="Chromosome 6"/>
</dbReference>
<feature type="compositionally biased region" description="Basic and acidic residues" evidence="29">
    <location>
        <begin position="1111"/>
        <end position="1122"/>
    </location>
</feature>
<dbReference type="Pfam" id="PF10037">
    <property type="entry name" value="MRP-S27"/>
    <property type="match status" value="1"/>
</dbReference>
<accession>A0A060W4M9</accession>
<keyword evidence="9" id="KW-0479">Metal-binding</keyword>
<dbReference type="InterPro" id="IPR013087">
    <property type="entry name" value="Znf_C2H2_type"/>
</dbReference>
<evidence type="ECO:0000256" key="29">
    <source>
        <dbReference type="SAM" id="MobiDB-lite"/>
    </source>
</evidence>
<feature type="region of interest" description="Disordered" evidence="29">
    <location>
        <begin position="1"/>
        <end position="40"/>
    </location>
</feature>
<evidence type="ECO:0000256" key="13">
    <source>
        <dbReference type="ARBA" id="ARBA00022833"/>
    </source>
</evidence>
<feature type="region of interest" description="Disordered" evidence="29">
    <location>
        <begin position="503"/>
        <end position="561"/>
    </location>
</feature>
<evidence type="ECO:0000256" key="14">
    <source>
        <dbReference type="ARBA" id="ARBA00022843"/>
    </source>
</evidence>
<keyword evidence="12 28" id="KW-0863">Zinc-finger</keyword>
<evidence type="ECO:0000256" key="15">
    <source>
        <dbReference type="ARBA" id="ARBA00022845"/>
    </source>
</evidence>
<feature type="domain" description="C2H2-type" evidence="30">
    <location>
        <begin position="194"/>
        <end position="221"/>
    </location>
</feature>
<sequence length="1133" mass="128787">MEGSESPTPGDMEEVERRGNTRTVDLSHLPFSLPSHPRLSPSPMPIPGMIDLTRLQLHNRARSRYDPPMGLAMQVKQEPISPSPLWPPSPLLLHHPPPPFFPSLHPSLIPFPFFMPGPVMHLSPGAFYPREALRPGRCGPDGGPRGLNIHIDDSYYVDVGGDQKRWKCRMCEKSYTSKYNLVTHILGHSGIKPHGCHLCGKLFKQLSHLHTHLLTHQGTRPHKCQVCHKAFTQTSHLKRHMMQHSDVKPYSCGVCGRGFAYPSELRAHELKHEKGQENVCVECGLDFPSLAQLKRHLTAHRGPTLYRCSECQKSFQYPSQLQNHMMKHKDIRPYICSECGMEFIQSHHLKQHTLTHKGVKEHKCRICGREFTLLANMKRHILIHTNIRAYQCHLCFKSFVQKQTLKAHMIVHSDIKPYKCKLCGKEFNRMHNLMGHMHLHSDSRPFKCLYCPSKFTLKGNLTRHMKVKHGIMDRGLDARVSRRQGRFCLSAPLGLLTRYSQEEPFDLSQKPRRPRPCLRLSQSDGESVPGSSCQDEDEEESLYRRSQYSPEVYQHHTGGQVYRSETAKQMYRKDMETSGQVYPPGADGEVYQPVPEPGDADKQLYQCVTGRQVYDSDSELGDQLYQPNLELGDQMYETESEEGEHHIGGKLCYPQSGNTGEHTYHSDSEKNNTVSISVLYILFFMVLRFALNVYLSKALSHSTLLLPSVICWYRPKMAAYTLKRCLGAVKVIHKCGNHRFIARRCLLSTPYTDTKLWDAREKDHQNLALLASLMDRTYDRNFPVSSLSISRFIDNISSREEVDQAEYYLYKFRHSPNCWYLRDWTVHSWVRQCLRYGARDKALHTLKNKVQYGMFPDDFTFNILIDSFIKDEDFKGACSVVEEVMLQESFDLPTTQILSLYALSNYLATKPELSMSEERALGASLLISGLKQDGSIGLSAQLLGCALLGKVEMGAGIHAVFRGMPLMWTPGYLGRALAVMERVAAAPGDGKLSKDAVDYLEGLLQDLSSASDSSSGEDDESGGDEGKKEEEVDEDDQAERDKLPLYASRFKDLSGQLQSRGKVDPSPLQVLVSSLVQQSLASAEGPDMEQYQRKVGEWEAERQQLIRREKEMRERAEEERRAHQAAKAAAKQG</sequence>
<feature type="domain" description="C2H2-type" evidence="30">
    <location>
        <begin position="250"/>
        <end position="277"/>
    </location>
</feature>
<feature type="domain" description="C2H2-type" evidence="30">
    <location>
        <begin position="222"/>
        <end position="249"/>
    </location>
</feature>
<evidence type="ECO:0000256" key="26">
    <source>
        <dbReference type="ARBA" id="ARBA00074987"/>
    </source>
</evidence>
<evidence type="ECO:0000256" key="1">
    <source>
        <dbReference type="ARBA" id="ARBA00003767"/>
    </source>
</evidence>
<evidence type="ECO:0000256" key="2">
    <source>
        <dbReference type="ARBA" id="ARBA00004123"/>
    </source>
</evidence>
<dbReference type="GO" id="GO:0019843">
    <property type="term" value="F:rRNA binding"/>
    <property type="evidence" value="ECO:0007669"/>
    <property type="project" value="UniProtKB-KW"/>
</dbReference>
<dbReference type="PANTHER" id="PTHR16515">
    <property type="entry name" value="PR DOMAIN ZINC FINGER PROTEIN"/>
    <property type="match status" value="1"/>
</dbReference>
<feature type="domain" description="C2H2-type" evidence="30">
    <location>
        <begin position="390"/>
        <end position="417"/>
    </location>
</feature>
<keyword evidence="21" id="KW-0539">Nucleus</keyword>
<name>A0A060W4M9_ONCMY</name>
<dbReference type="InterPro" id="IPR050331">
    <property type="entry name" value="Zinc_finger"/>
</dbReference>
<evidence type="ECO:0000256" key="22">
    <source>
        <dbReference type="ARBA" id="ARBA00023274"/>
    </source>
</evidence>
<dbReference type="GO" id="GO:0000049">
    <property type="term" value="F:tRNA binding"/>
    <property type="evidence" value="ECO:0007669"/>
    <property type="project" value="UniProtKB-KW"/>
</dbReference>
<keyword evidence="16" id="KW-0694">RNA-binding</keyword>
<keyword evidence="8" id="KW-0820">tRNA-binding</keyword>
<dbReference type="FunFam" id="3.30.160.60:FF:000203">
    <property type="entry name" value="Zinc finger protein 366"/>
    <property type="match status" value="1"/>
</dbReference>
<evidence type="ECO:0000256" key="8">
    <source>
        <dbReference type="ARBA" id="ARBA00022555"/>
    </source>
</evidence>
<feature type="compositionally biased region" description="Polar residues" evidence="29">
    <location>
        <begin position="520"/>
        <end position="533"/>
    </location>
</feature>
<dbReference type="Pfam" id="PF00096">
    <property type="entry name" value="zf-C2H2"/>
    <property type="match status" value="8"/>
</dbReference>
<feature type="region of interest" description="Disordered" evidence="29">
    <location>
        <begin position="1008"/>
        <end position="1045"/>
    </location>
</feature>
<keyword evidence="7" id="KW-1017">Isopeptide bond</keyword>
<evidence type="ECO:0000256" key="5">
    <source>
        <dbReference type="ARBA" id="ARBA00006991"/>
    </source>
</evidence>
<evidence type="ECO:0000313" key="32">
    <source>
        <dbReference type="Proteomes" id="UP000193380"/>
    </source>
</evidence>
<dbReference type="GO" id="GO:0006417">
    <property type="term" value="P:regulation of translation"/>
    <property type="evidence" value="ECO:0007669"/>
    <property type="project" value="UniProtKB-KW"/>
</dbReference>
<evidence type="ECO:0000256" key="10">
    <source>
        <dbReference type="ARBA" id="ARBA00022730"/>
    </source>
</evidence>
<evidence type="ECO:0000256" key="28">
    <source>
        <dbReference type="PROSITE-ProRule" id="PRU00042"/>
    </source>
</evidence>
<keyword evidence="10" id="KW-0699">rRNA-binding</keyword>
<evidence type="ECO:0000256" key="19">
    <source>
        <dbReference type="ARBA" id="ARBA00023054"/>
    </source>
</evidence>
<evidence type="ECO:0000256" key="16">
    <source>
        <dbReference type="ARBA" id="ARBA00022884"/>
    </source>
</evidence>
<evidence type="ECO:0000256" key="12">
    <source>
        <dbReference type="ARBA" id="ARBA00022771"/>
    </source>
</evidence>
<dbReference type="InterPro" id="IPR034913">
    <property type="entry name" value="mS27/PTCD2"/>
</dbReference>
<dbReference type="GO" id="GO:0008270">
    <property type="term" value="F:zinc ion binding"/>
    <property type="evidence" value="ECO:0007669"/>
    <property type="project" value="UniProtKB-KW"/>
</dbReference>
<dbReference type="PROSITE" id="PS00028">
    <property type="entry name" value="ZINC_FINGER_C2H2_1"/>
    <property type="match status" value="10"/>
</dbReference>
<keyword evidence="14" id="KW-0832">Ubl conjugation</keyword>
<dbReference type="FunFam" id="3.30.160.60:FF:000161">
    <property type="entry name" value="Zinc finger protein 366"/>
    <property type="match status" value="1"/>
</dbReference>
<feature type="region of interest" description="Disordered" evidence="29">
    <location>
        <begin position="575"/>
        <end position="601"/>
    </location>
</feature>
<evidence type="ECO:0000256" key="27">
    <source>
        <dbReference type="ARBA" id="ARBA00075386"/>
    </source>
</evidence>
<keyword evidence="11" id="KW-0677">Repeat</keyword>
<evidence type="ECO:0000256" key="24">
    <source>
        <dbReference type="ARBA" id="ARBA00069175"/>
    </source>
</evidence>
<dbReference type="Pfam" id="PF13912">
    <property type="entry name" value="zf-C2H2_6"/>
    <property type="match status" value="1"/>
</dbReference>
<feature type="domain" description="C2H2-type" evidence="30">
    <location>
        <begin position="362"/>
        <end position="389"/>
    </location>
</feature>
<evidence type="ECO:0000259" key="30">
    <source>
        <dbReference type="PROSITE" id="PS50157"/>
    </source>
</evidence>
<keyword evidence="18" id="KW-0689">Ribosomal protein</keyword>
<evidence type="ECO:0000256" key="9">
    <source>
        <dbReference type="ARBA" id="ARBA00022723"/>
    </source>
</evidence>
<comment type="similarity">
    <text evidence="5">Belongs to the krueppel C2H2-type zinc-finger protein family.</text>
</comment>
<evidence type="ECO:0000256" key="4">
    <source>
        <dbReference type="ARBA" id="ARBA00004496"/>
    </source>
</evidence>
<keyword evidence="17" id="KW-0809">Transit peptide</keyword>
<feature type="region of interest" description="Disordered" evidence="29">
    <location>
        <begin position="1111"/>
        <end position="1133"/>
    </location>
</feature>
<dbReference type="FunFam" id="3.30.160.60:FF:000451">
    <property type="entry name" value="Zinc finger protein 710"/>
    <property type="match status" value="1"/>
</dbReference>
<keyword evidence="20" id="KW-0496">Mitochondrion</keyword>
<evidence type="ECO:0000256" key="11">
    <source>
        <dbReference type="ARBA" id="ARBA00022737"/>
    </source>
</evidence>
<dbReference type="FunFam" id="3.30.160.60:FF:000182">
    <property type="entry name" value="zinc finger protein 366"/>
    <property type="match status" value="1"/>
</dbReference>
<dbReference type="GO" id="GO:0005743">
    <property type="term" value="C:mitochondrial inner membrane"/>
    <property type="evidence" value="ECO:0007669"/>
    <property type="project" value="UniProtKB-ARBA"/>
</dbReference>
<organism evidence="31 32">
    <name type="scientific">Oncorhynchus mykiss</name>
    <name type="common">Rainbow trout</name>
    <name type="synonym">Salmo gairdneri</name>
    <dbReference type="NCBI Taxonomy" id="8022"/>
    <lineage>
        <taxon>Eukaryota</taxon>
        <taxon>Metazoa</taxon>
        <taxon>Chordata</taxon>
        <taxon>Craniata</taxon>
        <taxon>Vertebrata</taxon>
        <taxon>Euteleostomi</taxon>
        <taxon>Actinopterygii</taxon>
        <taxon>Neopterygii</taxon>
        <taxon>Teleostei</taxon>
        <taxon>Protacanthopterygii</taxon>
        <taxon>Salmoniformes</taxon>
        <taxon>Salmonidae</taxon>
        <taxon>Salmoninae</taxon>
        <taxon>Oncorhynchus</taxon>
    </lineage>
</organism>
<gene>
    <name evidence="31" type="ORF">GSONMT00066380001</name>
</gene>
<evidence type="ECO:0000256" key="20">
    <source>
        <dbReference type="ARBA" id="ARBA00023128"/>
    </source>
</evidence>
<dbReference type="FunFam" id="3.30.160.60:FF:000186">
    <property type="entry name" value="Zinc finger protein 366"/>
    <property type="match status" value="1"/>
</dbReference>
<dbReference type="EMBL" id="FR904396">
    <property type="protein sequence ID" value="CDQ62067.1"/>
    <property type="molecule type" value="Genomic_DNA"/>
</dbReference>
<comment type="similarity">
    <text evidence="23">Belongs to the mitochondrion-specific ribosomal protein mS27 family.</text>
</comment>
<dbReference type="FunFam" id="3.30.160.60:FF:001721">
    <property type="entry name" value="Zinc finger protein 366"/>
    <property type="match status" value="1"/>
</dbReference>
<evidence type="ECO:0000256" key="25">
    <source>
        <dbReference type="ARBA" id="ARBA00069223"/>
    </source>
</evidence>
<keyword evidence="15" id="KW-0810">Translation regulation</keyword>
<evidence type="ECO:0000256" key="7">
    <source>
        <dbReference type="ARBA" id="ARBA00022499"/>
    </source>
</evidence>
<dbReference type="FunFam" id="3.30.160.60:FF:000502">
    <property type="entry name" value="Zinc finger protein 710"/>
    <property type="match status" value="1"/>
</dbReference>
<dbReference type="Gene3D" id="3.30.160.60">
    <property type="entry name" value="Classic Zinc Finger"/>
    <property type="match status" value="9"/>
</dbReference>
<evidence type="ECO:0000256" key="3">
    <source>
        <dbReference type="ARBA" id="ARBA00004173"/>
    </source>
</evidence>
<evidence type="ECO:0000313" key="31">
    <source>
        <dbReference type="EMBL" id="CDQ62067.1"/>
    </source>
</evidence>
<keyword evidence="19" id="KW-0175">Coiled coil</keyword>
<feature type="compositionally biased region" description="Low complexity" evidence="29">
    <location>
        <begin position="26"/>
        <end position="39"/>
    </location>
</feature>
<dbReference type="AlphaFoldDB" id="A0A060W4M9"/>
<dbReference type="PANTHER" id="PTHR16515:SF66">
    <property type="entry name" value="C2H2-TYPE DOMAIN-CONTAINING PROTEIN"/>
    <property type="match status" value="1"/>
</dbReference>
<feature type="domain" description="C2H2-type" evidence="30">
    <location>
        <begin position="306"/>
        <end position="333"/>
    </location>
</feature>
<feature type="domain" description="C2H2-type" evidence="30">
    <location>
        <begin position="418"/>
        <end position="445"/>
    </location>
</feature>
<evidence type="ECO:0000256" key="6">
    <source>
        <dbReference type="ARBA" id="ARBA00022490"/>
    </source>
</evidence>
<evidence type="ECO:0000256" key="21">
    <source>
        <dbReference type="ARBA" id="ARBA00023242"/>
    </source>
</evidence>
<dbReference type="SMART" id="SM00355">
    <property type="entry name" value="ZnF_C2H2"/>
    <property type="match status" value="11"/>
</dbReference>
<dbReference type="FunFam" id="3.30.160.60:FF:001574">
    <property type="entry name" value="Zinc finger protein 366"/>
    <property type="match status" value="1"/>
</dbReference>
<dbReference type="FunFam" id="1.25.40.10:FF:000232">
    <property type="entry name" value="28S ribosomal protein S27, mitochondrial"/>
    <property type="match status" value="1"/>
</dbReference>
<dbReference type="STRING" id="8022.A0A060W4M9"/>
<dbReference type="GO" id="GO:0005634">
    <property type="term" value="C:nucleus"/>
    <property type="evidence" value="ECO:0007669"/>
    <property type="project" value="UniProtKB-SubCell"/>
</dbReference>
<dbReference type="Gene3D" id="1.25.40.10">
    <property type="entry name" value="Tetratricopeptide repeat domain"/>
    <property type="match status" value="1"/>
</dbReference>
<dbReference type="PROSITE" id="PS50157">
    <property type="entry name" value="ZINC_FINGER_C2H2_2"/>
    <property type="match status" value="11"/>
</dbReference>
<feature type="domain" description="C2H2-type" evidence="30">
    <location>
        <begin position="166"/>
        <end position="193"/>
    </location>
</feature>
<feature type="domain" description="C2H2-type" evidence="30">
    <location>
        <begin position="334"/>
        <end position="361"/>
    </location>
</feature>
<feature type="domain" description="C2H2-type" evidence="30">
    <location>
        <begin position="446"/>
        <end position="469"/>
    </location>
</feature>